<evidence type="ECO:0000313" key="2">
    <source>
        <dbReference type="EMBL" id="KKL76342.1"/>
    </source>
</evidence>
<name>A0A0F9HMH0_9ZZZZ</name>
<proteinExistence type="predicted"/>
<feature type="non-terminal residue" evidence="2">
    <location>
        <position position="1"/>
    </location>
</feature>
<feature type="transmembrane region" description="Helical" evidence="1">
    <location>
        <begin position="20"/>
        <end position="41"/>
    </location>
</feature>
<evidence type="ECO:0000256" key="1">
    <source>
        <dbReference type="SAM" id="Phobius"/>
    </source>
</evidence>
<reference evidence="2" key="1">
    <citation type="journal article" date="2015" name="Nature">
        <title>Complex archaea that bridge the gap between prokaryotes and eukaryotes.</title>
        <authorList>
            <person name="Spang A."/>
            <person name="Saw J.H."/>
            <person name="Jorgensen S.L."/>
            <person name="Zaremba-Niedzwiedzka K."/>
            <person name="Martijn J."/>
            <person name="Lind A.E."/>
            <person name="van Eijk R."/>
            <person name="Schleper C."/>
            <person name="Guy L."/>
            <person name="Ettema T.J."/>
        </authorList>
    </citation>
    <scope>NUCLEOTIDE SEQUENCE</scope>
</reference>
<sequence length="50" mass="6088">HCTVGGHTTFHFNYLNRYQLLWYWLKGFCISSWFDLVDVLVDVKDRINEH</sequence>
<gene>
    <name evidence="2" type="ORF">LCGC14_2045800</name>
</gene>
<keyword evidence="1" id="KW-1133">Transmembrane helix</keyword>
<dbReference type="AlphaFoldDB" id="A0A0F9HMH0"/>
<comment type="caution">
    <text evidence="2">The sequence shown here is derived from an EMBL/GenBank/DDBJ whole genome shotgun (WGS) entry which is preliminary data.</text>
</comment>
<keyword evidence="1" id="KW-0472">Membrane</keyword>
<accession>A0A0F9HMH0</accession>
<protein>
    <submittedName>
        <fullName evidence="2">Uncharacterized protein</fullName>
    </submittedName>
</protein>
<dbReference type="EMBL" id="LAZR01024077">
    <property type="protein sequence ID" value="KKL76342.1"/>
    <property type="molecule type" value="Genomic_DNA"/>
</dbReference>
<keyword evidence="1" id="KW-0812">Transmembrane</keyword>
<organism evidence="2">
    <name type="scientific">marine sediment metagenome</name>
    <dbReference type="NCBI Taxonomy" id="412755"/>
    <lineage>
        <taxon>unclassified sequences</taxon>
        <taxon>metagenomes</taxon>
        <taxon>ecological metagenomes</taxon>
    </lineage>
</organism>